<name>A0A7C8KP19_9BACI</name>
<dbReference type="Pfam" id="PF13786">
    <property type="entry name" value="DUF4179"/>
    <property type="match status" value="1"/>
</dbReference>
<dbReference type="Pfam" id="PF18705">
    <property type="entry name" value="DUF5643"/>
    <property type="match status" value="1"/>
</dbReference>
<evidence type="ECO:0000313" key="4">
    <source>
        <dbReference type="EMBL" id="KAB8129373.1"/>
    </source>
</evidence>
<feature type="transmembrane region" description="Helical" evidence="1">
    <location>
        <begin position="48"/>
        <end position="72"/>
    </location>
</feature>
<accession>A0A7C8KP19</accession>
<feature type="domain" description="DUF5643" evidence="3">
    <location>
        <begin position="233"/>
        <end position="341"/>
    </location>
</feature>
<dbReference type="OrthoDB" id="2725974at2"/>
<reference evidence="4 5" key="1">
    <citation type="submission" date="2019-10" db="EMBL/GenBank/DDBJ databases">
        <title>Gracilibacillus sp. nov. isolated from rice seeds.</title>
        <authorList>
            <person name="He S."/>
        </authorList>
    </citation>
    <scope>NUCLEOTIDE SEQUENCE [LARGE SCALE GENOMIC DNA]</scope>
    <source>
        <strain evidence="4 5">TD8</strain>
    </source>
</reference>
<dbReference type="InterPro" id="IPR025436">
    <property type="entry name" value="DUF4179"/>
</dbReference>
<protein>
    <submittedName>
        <fullName evidence="4">DUF4179 domain-containing protein</fullName>
    </submittedName>
</protein>
<dbReference type="RefSeq" id="WP_153405447.1">
    <property type="nucleotide sequence ID" value="NZ_ML762436.1"/>
</dbReference>
<keyword evidence="5" id="KW-1185">Reference proteome</keyword>
<evidence type="ECO:0000256" key="1">
    <source>
        <dbReference type="SAM" id="Phobius"/>
    </source>
</evidence>
<keyword evidence="1" id="KW-0472">Membrane</keyword>
<dbReference type="Proteomes" id="UP000480246">
    <property type="component" value="Unassembled WGS sequence"/>
</dbReference>
<feature type="domain" description="DUF4179" evidence="2">
    <location>
        <begin position="51"/>
        <end position="137"/>
    </location>
</feature>
<keyword evidence="1" id="KW-1133">Transmembrane helix</keyword>
<evidence type="ECO:0000259" key="2">
    <source>
        <dbReference type="Pfam" id="PF13786"/>
    </source>
</evidence>
<evidence type="ECO:0000259" key="3">
    <source>
        <dbReference type="Pfam" id="PF18705"/>
    </source>
</evidence>
<organism evidence="4 5">
    <name type="scientific">Gracilibacillus oryzae</name>
    <dbReference type="NCBI Taxonomy" id="1672701"/>
    <lineage>
        <taxon>Bacteria</taxon>
        <taxon>Bacillati</taxon>
        <taxon>Bacillota</taxon>
        <taxon>Bacilli</taxon>
        <taxon>Bacillales</taxon>
        <taxon>Bacillaceae</taxon>
        <taxon>Gracilibacillus</taxon>
    </lineage>
</organism>
<comment type="caution">
    <text evidence="4">The sequence shown here is derived from an EMBL/GenBank/DDBJ whole genome shotgun (WGS) entry which is preliminary data.</text>
</comment>
<keyword evidence="1" id="KW-0812">Transmembrane</keyword>
<dbReference type="InterPro" id="IPR040680">
    <property type="entry name" value="DUF5643"/>
</dbReference>
<sequence length="440" mass="49787">MSNKEERALQEWKTQTKEHDVTTSDLDQAIELGMGKVKKRNRRIKQQLGGIISMAILIVSLVTLVNVSPVFASQLAKIPGMEMIIELAKWNKSIQTAVENDYYQSINKTVTKGDLSLTIDGVIRDENGVVAFITLSSDKQIGSPRVEQIELRGSNGEEIKSSAITYPTFDHKENNQFRSIFTVLATDESISWDSFEMDAEVSAVEKEDDGVGNVLKEEFVIPFDAENTSESIHYKVDKVVSIEGQKINVKSVTIRPLRVEVELYADPNNTMQILSIDDLALIDEKGEVWSSENGIIASGSIDRPGYKVYLQSNYFENPESLSLTFSKLQAVEKGKDYMRFNLATDEILFDPYGKFYDMNYENHWLHISTDDTNEIPASPFGSIFDQNGNEIKQEQSSSSFRYEDDSIIYGESIYTDEDIIDVKLTSYPHWIKEKVTIPLK</sequence>
<evidence type="ECO:0000313" key="5">
    <source>
        <dbReference type="Proteomes" id="UP000480246"/>
    </source>
</evidence>
<dbReference type="Gene3D" id="2.60.40.1630">
    <property type="entry name" value="bacillus anthracis domain"/>
    <property type="match status" value="1"/>
</dbReference>
<dbReference type="EMBL" id="WEID01000076">
    <property type="protein sequence ID" value="KAB8129373.1"/>
    <property type="molecule type" value="Genomic_DNA"/>
</dbReference>
<dbReference type="AlphaFoldDB" id="A0A7C8KP19"/>
<proteinExistence type="predicted"/>
<gene>
    <name evidence="4" type="ORF">F9U64_15295</name>
</gene>